<dbReference type="EMBL" id="MU005980">
    <property type="protein sequence ID" value="KAF2860560.1"/>
    <property type="molecule type" value="Genomic_DNA"/>
</dbReference>
<dbReference type="Proteomes" id="UP000799421">
    <property type="component" value="Unassembled WGS sequence"/>
</dbReference>
<protein>
    <submittedName>
        <fullName evidence="1">Uncharacterized protein</fullName>
    </submittedName>
</protein>
<accession>A0A6A7BZ97</accession>
<gene>
    <name evidence="1" type="ORF">K470DRAFT_216794</name>
</gene>
<sequence length="167" mass="19065">MSLSGKVNEAASPIASLEEAAQHKPIVRKPFPTPIQNRSPISGASSQSLLRTCFRIGEAINAASRAAKSQQNIILETYARVTHSFRDERTQHFEFKDLYHDRPPYVTGTYRLWNHSKQWAKESAVFLGSKGLLCRAMARMREDRTLEVLRINQVSWEDIELISMIYT</sequence>
<organism evidence="1 2">
    <name type="scientific">Piedraia hortae CBS 480.64</name>
    <dbReference type="NCBI Taxonomy" id="1314780"/>
    <lineage>
        <taxon>Eukaryota</taxon>
        <taxon>Fungi</taxon>
        <taxon>Dikarya</taxon>
        <taxon>Ascomycota</taxon>
        <taxon>Pezizomycotina</taxon>
        <taxon>Dothideomycetes</taxon>
        <taxon>Dothideomycetidae</taxon>
        <taxon>Capnodiales</taxon>
        <taxon>Piedraiaceae</taxon>
        <taxon>Piedraia</taxon>
    </lineage>
</organism>
<dbReference type="OrthoDB" id="5397183at2759"/>
<evidence type="ECO:0000313" key="2">
    <source>
        <dbReference type="Proteomes" id="UP000799421"/>
    </source>
</evidence>
<keyword evidence="2" id="KW-1185">Reference proteome</keyword>
<evidence type="ECO:0000313" key="1">
    <source>
        <dbReference type="EMBL" id="KAF2860560.1"/>
    </source>
</evidence>
<proteinExistence type="predicted"/>
<dbReference type="AlphaFoldDB" id="A0A6A7BZ97"/>
<reference evidence="1" key="1">
    <citation type="journal article" date="2020" name="Stud. Mycol.">
        <title>101 Dothideomycetes genomes: a test case for predicting lifestyles and emergence of pathogens.</title>
        <authorList>
            <person name="Haridas S."/>
            <person name="Albert R."/>
            <person name="Binder M."/>
            <person name="Bloem J."/>
            <person name="Labutti K."/>
            <person name="Salamov A."/>
            <person name="Andreopoulos B."/>
            <person name="Baker S."/>
            <person name="Barry K."/>
            <person name="Bills G."/>
            <person name="Bluhm B."/>
            <person name="Cannon C."/>
            <person name="Castanera R."/>
            <person name="Culley D."/>
            <person name="Daum C."/>
            <person name="Ezra D."/>
            <person name="Gonzalez J."/>
            <person name="Henrissat B."/>
            <person name="Kuo A."/>
            <person name="Liang C."/>
            <person name="Lipzen A."/>
            <person name="Lutzoni F."/>
            <person name="Magnuson J."/>
            <person name="Mondo S."/>
            <person name="Nolan M."/>
            <person name="Ohm R."/>
            <person name="Pangilinan J."/>
            <person name="Park H.-J."/>
            <person name="Ramirez L."/>
            <person name="Alfaro M."/>
            <person name="Sun H."/>
            <person name="Tritt A."/>
            <person name="Yoshinaga Y."/>
            <person name="Zwiers L.-H."/>
            <person name="Turgeon B."/>
            <person name="Goodwin S."/>
            <person name="Spatafora J."/>
            <person name="Crous P."/>
            <person name="Grigoriev I."/>
        </authorList>
    </citation>
    <scope>NUCLEOTIDE SEQUENCE</scope>
    <source>
        <strain evidence="1">CBS 480.64</strain>
    </source>
</reference>
<name>A0A6A7BZ97_9PEZI</name>